<organism evidence="3 4">
    <name type="scientific">Neobacillus notoginsengisoli</name>
    <dbReference type="NCBI Taxonomy" id="1578198"/>
    <lineage>
        <taxon>Bacteria</taxon>
        <taxon>Bacillati</taxon>
        <taxon>Bacillota</taxon>
        <taxon>Bacilli</taxon>
        <taxon>Bacillales</taxon>
        <taxon>Bacillaceae</taxon>
        <taxon>Neobacillus</taxon>
    </lineage>
</organism>
<evidence type="ECO:0000256" key="1">
    <source>
        <dbReference type="SAM" id="Phobius"/>
    </source>
</evidence>
<feature type="domain" description="Membrane protein NfeD2 N-terminal transmembrane" evidence="2">
    <location>
        <begin position="3"/>
        <end position="101"/>
    </location>
</feature>
<keyword evidence="1" id="KW-0812">Transmembrane</keyword>
<proteinExistence type="predicted"/>
<dbReference type="OrthoDB" id="1683445at2"/>
<evidence type="ECO:0000259" key="2">
    <source>
        <dbReference type="Pfam" id="PF25842"/>
    </source>
</evidence>
<keyword evidence="4" id="KW-1185">Reference proteome</keyword>
<sequence length="180" mass="19243">METINGVPIETIYLYSLIIAGGLTLIYVLFNDVFSALLDSLDFMNPVLLFSFITFLSAGGFIFEKMTSISSLLILVISAGISAVLVTLLNVFVLVPLSQAEASLSYNESDLRGRIGKVITSIPADGYGEVMIDSISGRIAKPAASFDGAEISSGKDVLIVDTANGVLQVAVKEKIENEWI</sequence>
<dbReference type="AlphaFoldDB" id="A0A417YSM3"/>
<comment type="caution">
    <text evidence="3">The sequence shown here is derived from an EMBL/GenBank/DDBJ whole genome shotgun (WGS) entry which is preliminary data.</text>
</comment>
<keyword evidence="1" id="KW-0472">Membrane</keyword>
<dbReference type="Pfam" id="PF25842">
    <property type="entry name" value="NfeD_TM"/>
    <property type="match status" value="1"/>
</dbReference>
<gene>
    <name evidence="3" type="ORF">D1B31_13570</name>
</gene>
<name>A0A417YSM3_9BACI</name>
<dbReference type="InterPro" id="IPR058653">
    <property type="entry name" value="NfeD2_TM"/>
</dbReference>
<reference evidence="3 4" key="1">
    <citation type="journal article" date="2017" name="Int. J. Syst. Evol. Microbiol.">
        <title>Bacillus notoginsengisoli sp. nov., a novel bacterium isolated from the rhizosphere of Panax notoginseng.</title>
        <authorList>
            <person name="Zhang M.Y."/>
            <person name="Cheng J."/>
            <person name="Cai Y."/>
            <person name="Zhang T.Y."/>
            <person name="Wu Y.Y."/>
            <person name="Manikprabhu D."/>
            <person name="Li W.J."/>
            <person name="Zhang Y.X."/>
        </authorList>
    </citation>
    <scope>NUCLEOTIDE SEQUENCE [LARGE SCALE GENOMIC DNA]</scope>
    <source>
        <strain evidence="3 4">JCM 30743</strain>
    </source>
</reference>
<dbReference type="EMBL" id="QWEG01000008">
    <property type="protein sequence ID" value="RHW38989.1"/>
    <property type="molecule type" value="Genomic_DNA"/>
</dbReference>
<feature type="transmembrane region" description="Helical" evidence="1">
    <location>
        <begin position="72"/>
        <end position="95"/>
    </location>
</feature>
<dbReference type="InterPro" id="IPR012340">
    <property type="entry name" value="NA-bd_OB-fold"/>
</dbReference>
<evidence type="ECO:0000313" key="3">
    <source>
        <dbReference type="EMBL" id="RHW38989.1"/>
    </source>
</evidence>
<keyword evidence="1" id="KW-1133">Transmembrane helix</keyword>
<evidence type="ECO:0000313" key="4">
    <source>
        <dbReference type="Proteomes" id="UP000284416"/>
    </source>
</evidence>
<protein>
    <recommendedName>
        <fullName evidence="2">Membrane protein NfeD2 N-terminal transmembrane domain-containing protein</fullName>
    </recommendedName>
</protein>
<dbReference type="Gene3D" id="2.40.50.140">
    <property type="entry name" value="Nucleic acid-binding proteins"/>
    <property type="match status" value="1"/>
</dbReference>
<dbReference type="Proteomes" id="UP000284416">
    <property type="component" value="Unassembled WGS sequence"/>
</dbReference>
<dbReference type="RefSeq" id="WP_118921322.1">
    <property type="nucleotide sequence ID" value="NZ_QWEG01000008.1"/>
</dbReference>
<feature type="transmembrane region" description="Helical" evidence="1">
    <location>
        <begin position="43"/>
        <end position="63"/>
    </location>
</feature>
<feature type="transmembrane region" description="Helical" evidence="1">
    <location>
        <begin position="12"/>
        <end position="31"/>
    </location>
</feature>
<accession>A0A417YSM3</accession>